<protein>
    <recommendedName>
        <fullName evidence="3">Antitoxin MazE</fullName>
    </recommendedName>
</protein>
<dbReference type="AlphaFoldDB" id="A0A3N5C9S9"/>
<dbReference type="InterPro" id="IPR013321">
    <property type="entry name" value="Arc_rbn_hlx_hlx"/>
</dbReference>
<reference evidence="1 2" key="1">
    <citation type="submission" date="2018-11" db="EMBL/GenBank/DDBJ databases">
        <title>Genomic Encyclopedia of Type Strains, Phase IV (KMG-IV): sequencing the most valuable type-strain genomes for metagenomic binning, comparative biology and taxonomic classification.</title>
        <authorList>
            <person name="Goeker M."/>
        </authorList>
    </citation>
    <scope>NUCLEOTIDE SEQUENCE [LARGE SCALE GENOMIC DNA]</scope>
    <source>
        <strain evidence="1 2">DSM 29158</strain>
    </source>
</reference>
<keyword evidence="2" id="KW-1185">Reference proteome</keyword>
<evidence type="ECO:0000313" key="1">
    <source>
        <dbReference type="EMBL" id="RPF56402.1"/>
    </source>
</evidence>
<gene>
    <name evidence="1" type="ORF">EDD62_1038</name>
</gene>
<evidence type="ECO:0008006" key="3">
    <source>
        <dbReference type="Google" id="ProtNLM"/>
    </source>
</evidence>
<name>A0A3N5C9S9_9BACL</name>
<evidence type="ECO:0000313" key="2">
    <source>
        <dbReference type="Proteomes" id="UP000277108"/>
    </source>
</evidence>
<comment type="caution">
    <text evidence="1">The sequence shown here is derived from an EMBL/GenBank/DDBJ whole genome shotgun (WGS) entry which is preliminary data.</text>
</comment>
<organism evidence="1 2">
    <name type="scientific">Abyssicoccus albus</name>
    <dbReference type="NCBI Taxonomy" id="1817405"/>
    <lineage>
        <taxon>Bacteria</taxon>
        <taxon>Bacillati</taxon>
        <taxon>Bacillota</taxon>
        <taxon>Bacilli</taxon>
        <taxon>Bacillales</taxon>
        <taxon>Abyssicoccaceae</taxon>
    </lineage>
</organism>
<dbReference type="Gene3D" id="1.10.1220.10">
    <property type="entry name" value="Met repressor-like"/>
    <property type="match status" value="1"/>
</dbReference>
<proteinExistence type="predicted"/>
<accession>A0A3N5C9S9</accession>
<dbReference type="EMBL" id="RKRK01000003">
    <property type="protein sequence ID" value="RPF56402.1"/>
    <property type="molecule type" value="Genomic_DNA"/>
</dbReference>
<dbReference type="Proteomes" id="UP000277108">
    <property type="component" value="Unassembled WGS sequence"/>
</dbReference>
<dbReference type="GO" id="GO:0006355">
    <property type="term" value="P:regulation of DNA-templated transcription"/>
    <property type="evidence" value="ECO:0007669"/>
    <property type="project" value="InterPro"/>
</dbReference>
<sequence>MSATMVNFNTVLAEGYKEMSELNLEISRDYIDLECEACNCNEDFIYRQASKAGE</sequence>
<dbReference type="RefSeq" id="WP_170152780.1">
    <property type="nucleotide sequence ID" value="NZ_CBCSGK010000005.1"/>
</dbReference>